<sequence length="301" mass="33595">MYIQDMNKPKVSLDQWHALIAVVDHSGYARAAEQLHRSQSSVSYAVNRLQEQLGLKVLHIEGRKAVLSEAGKVLLQRVRQLVADASAIEQQAHHLEQGWEAEIRLAVEASFPTHYLMQALKSFEPLAKNTQIRLHEVVLSGAEDVLLKGDADLVISPYIPQGFLGEELLKVKFIAVAHPKHALHKINHKLTTHDLERETHVIVSDSGKKGIDAGWLGNIHRWTVTSLDSSRKIISNGLGFGWLPEKEIEQAISNGELKPLPLKEGQIRKSNLYLVYANLQQVGPATEQLAKLLKQVCIDNI</sequence>
<dbReference type="InterPro" id="IPR036390">
    <property type="entry name" value="WH_DNA-bd_sf"/>
</dbReference>
<keyword evidence="3" id="KW-0238">DNA-binding</keyword>
<dbReference type="GO" id="GO:0003700">
    <property type="term" value="F:DNA-binding transcription factor activity"/>
    <property type="evidence" value="ECO:0007669"/>
    <property type="project" value="InterPro"/>
</dbReference>
<dbReference type="SUPFAM" id="SSF46785">
    <property type="entry name" value="Winged helix' DNA-binding domain"/>
    <property type="match status" value="1"/>
</dbReference>
<dbReference type="InterPro" id="IPR005119">
    <property type="entry name" value="LysR_subst-bd"/>
</dbReference>
<organism evidence="6">
    <name type="scientific">hydrothermal vent metagenome</name>
    <dbReference type="NCBI Taxonomy" id="652676"/>
    <lineage>
        <taxon>unclassified sequences</taxon>
        <taxon>metagenomes</taxon>
        <taxon>ecological metagenomes</taxon>
    </lineage>
</organism>
<dbReference type="PROSITE" id="PS50931">
    <property type="entry name" value="HTH_LYSR"/>
    <property type="match status" value="1"/>
</dbReference>
<name>A0A3B1A4A7_9ZZZZ</name>
<dbReference type="Gene3D" id="1.10.10.10">
    <property type="entry name" value="Winged helix-like DNA-binding domain superfamily/Winged helix DNA-binding domain"/>
    <property type="match status" value="1"/>
</dbReference>
<keyword evidence="2" id="KW-0805">Transcription regulation</keyword>
<keyword evidence="4" id="KW-0804">Transcription</keyword>
<dbReference type="PANTHER" id="PTHR30126:SF88">
    <property type="entry name" value="TRANSCRIPTIONAL REGULATOR-RELATED"/>
    <property type="match status" value="1"/>
</dbReference>
<evidence type="ECO:0000259" key="5">
    <source>
        <dbReference type="PROSITE" id="PS50931"/>
    </source>
</evidence>
<evidence type="ECO:0000256" key="2">
    <source>
        <dbReference type="ARBA" id="ARBA00023015"/>
    </source>
</evidence>
<dbReference type="PANTHER" id="PTHR30126">
    <property type="entry name" value="HTH-TYPE TRANSCRIPTIONAL REGULATOR"/>
    <property type="match status" value="1"/>
</dbReference>
<evidence type="ECO:0000256" key="3">
    <source>
        <dbReference type="ARBA" id="ARBA00023125"/>
    </source>
</evidence>
<reference evidence="6" key="1">
    <citation type="submission" date="2018-06" db="EMBL/GenBank/DDBJ databases">
        <authorList>
            <person name="Zhirakovskaya E."/>
        </authorList>
    </citation>
    <scope>NUCLEOTIDE SEQUENCE</scope>
</reference>
<dbReference type="Pfam" id="PF00126">
    <property type="entry name" value="HTH_1"/>
    <property type="match status" value="1"/>
</dbReference>
<proteinExistence type="inferred from homology"/>
<comment type="similarity">
    <text evidence="1">Belongs to the LysR transcriptional regulatory family.</text>
</comment>
<evidence type="ECO:0000256" key="4">
    <source>
        <dbReference type="ARBA" id="ARBA00023163"/>
    </source>
</evidence>
<evidence type="ECO:0000313" key="6">
    <source>
        <dbReference type="EMBL" id="VAW93029.1"/>
    </source>
</evidence>
<dbReference type="Gene3D" id="3.40.190.290">
    <property type="match status" value="1"/>
</dbReference>
<feature type="domain" description="HTH lysR-type" evidence="5">
    <location>
        <begin position="11"/>
        <end position="68"/>
    </location>
</feature>
<dbReference type="InterPro" id="IPR000847">
    <property type="entry name" value="LysR_HTH_N"/>
</dbReference>
<dbReference type="EMBL" id="UOFT01000029">
    <property type="protein sequence ID" value="VAW93029.1"/>
    <property type="molecule type" value="Genomic_DNA"/>
</dbReference>
<dbReference type="SUPFAM" id="SSF53850">
    <property type="entry name" value="Periplasmic binding protein-like II"/>
    <property type="match status" value="1"/>
</dbReference>
<accession>A0A3B1A4A7</accession>
<dbReference type="GO" id="GO:0000976">
    <property type="term" value="F:transcription cis-regulatory region binding"/>
    <property type="evidence" value="ECO:0007669"/>
    <property type="project" value="TreeGrafter"/>
</dbReference>
<dbReference type="InterPro" id="IPR036388">
    <property type="entry name" value="WH-like_DNA-bd_sf"/>
</dbReference>
<dbReference type="AlphaFoldDB" id="A0A3B1A4A7"/>
<protein>
    <submittedName>
        <fullName evidence="6">Transcriptional regulator, LysR family</fullName>
    </submittedName>
</protein>
<evidence type="ECO:0000256" key="1">
    <source>
        <dbReference type="ARBA" id="ARBA00009437"/>
    </source>
</evidence>
<gene>
    <name evidence="6" type="ORF">MNBD_GAMMA23-833</name>
</gene>
<dbReference type="Pfam" id="PF03466">
    <property type="entry name" value="LysR_substrate"/>
    <property type="match status" value="1"/>
</dbReference>